<reference evidence="4" key="1">
    <citation type="submission" date="2023-07" db="EMBL/GenBank/DDBJ databases">
        <title>30 novel species of actinomycetes from the DSMZ collection.</title>
        <authorList>
            <person name="Nouioui I."/>
        </authorList>
    </citation>
    <scope>NUCLEOTIDE SEQUENCE [LARGE SCALE GENOMIC DNA]</scope>
    <source>
        <strain evidence="4">DSM 44399</strain>
    </source>
</reference>
<sequence>MAVDEAWWQRAAIYHIYPLSFADSDGDGVGDLAGITSQLGYLAGEPDSLGVDAIWLSPIFRSPMVDFGYDIADHCDIDPRFGTLADAETLIEQAHHHGLRVLFDFVPNHTSDQHAWFVDALSGPAAEHRDCYVWADPAAGGGPPNNWRSAFAKVGSAWTLDEASGQYYLHSYTPEQPDLNWRNPAVRAAMHDVLRFWLDRGVDGFRVDAPHRIAKDPELRDNPPDVVNVLLSTQLDDRRHRNIDHEDVHELIRGLRSVLDEYPDQVLIGEVGVRHPVRRMAYPGSAGDEFQLIFDFGYLDTGWDAQSFRALGERLDRQPDPRRWPTHVLSNHDLSRSATRFSGPGAGIDQVLARARAAAVLLLTLPGTAFVYYGEEIGMTDVPVPAEQAADPDGRDPYRTPMQWSDSFAGGFTTGRPWLPVPAAPALSKVNVAAQQGDPSSLLSLYRRLIALRAAEPRLTGGDYQGVAAAEQVYAFTRRTGSGGLLVAINFSDEPVIARLPSGELGTAPGRLVLSTGSRAAGTAVVLGELVLEPAEAAIIELD</sequence>
<dbReference type="EMBL" id="JAVREH010000001">
    <property type="protein sequence ID" value="MDT0259848.1"/>
    <property type="molecule type" value="Genomic_DNA"/>
</dbReference>
<dbReference type="GO" id="GO:0016787">
    <property type="term" value="F:hydrolase activity"/>
    <property type="evidence" value="ECO:0007669"/>
    <property type="project" value="UniProtKB-KW"/>
</dbReference>
<dbReference type="PANTHER" id="PTHR10357:SF179">
    <property type="entry name" value="NEUTRAL AND BASIC AMINO ACID TRANSPORT PROTEIN RBAT"/>
    <property type="match status" value="1"/>
</dbReference>
<comment type="caution">
    <text evidence="3">The sequence shown here is derived from an EMBL/GenBank/DDBJ whole genome shotgun (WGS) entry which is preliminary data.</text>
</comment>
<dbReference type="PANTHER" id="PTHR10357">
    <property type="entry name" value="ALPHA-AMYLASE FAMILY MEMBER"/>
    <property type="match status" value="1"/>
</dbReference>
<evidence type="ECO:0000313" key="4">
    <source>
        <dbReference type="Proteomes" id="UP001183176"/>
    </source>
</evidence>
<evidence type="ECO:0000259" key="2">
    <source>
        <dbReference type="SMART" id="SM00642"/>
    </source>
</evidence>
<dbReference type="InterPro" id="IPR045857">
    <property type="entry name" value="O16G_dom_2"/>
</dbReference>
<name>A0ABU2J4E2_9ACTN</name>
<dbReference type="Gene3D" id="2.60.40.1180">
    <property type="entry name" value="Golgi alpha-mannosidase II"/>
    <property type="match status" value="1"/>
</dbReference>
<keyword evidence="3" id="KW-0378">Hydrolase</keyword>
<dbReference type="Proteomes" id="UP001183176">
    <property type="component" value="Unassembled WGS sequence"/>
</dbReference>
<evidence type="ECO:0000256" key="1">
    <source>
        <dbReference type="ARBA" id="ARBA00008061"/>
    </source>
</evidence>
<keyword evidence="4" id="KW-1185">Reference proteome</keyword>
<protein>
    <submittedName>
        <fullName evidence="3">Alpha-amylase family glycosyl hydrolase</fullName>
    </submittedName>
</protein>
<dbReference type="SUPFAM" id="SSF51011">
    <property type="entry name" value="Glycosyl hydrolase domain"/>
    <property type="match status" value="1"/>
</dbReference>
<dbReference type="InterPro" id="IPR006047">
    <property type="entry name" value="GH13_cat_dom"/>
</dbReference>
<dbReference type="Gene3D" id="3.20.20.80">
    <property type="entry name" value="Glycosidases"/>
    <property type="match status" value="2"/>
</dbReference>
<dbReference type="Pfam" id="PF00128">
    <property type="entry name" value="Alpha-amylase"/>
    <property type="match status" value="1"/>
</dbReference>
<accession>A0ABU2J4E2</accession>
<evidence type="ECO:0000313" key="3">
    <source>
        <dbReference type="EMBL" id="MDT0259848.1"/>
    </source>
</evidence>
<dbReference type="SUPFAM" id="SSF51445">
    <property type="entry name" value="(Trans)glycosidases"/>
    <property type="match status" value="1"/>
</dbReference>
<dbReference type="InterPro" id="IPR013780">
    <property type="entry name" value="Glyco_hydro_b"/>
</dbReference>
<dbReference type="InterPro" id="IPR017853">
    <property type="entry name" value="GH"/>
</dbReference>
<dbReference type="Gene3D" id="3.90.400.10">
    <property type="entry name" value="Oligo-1,6-glucosidase, Domain 2"/>
    <property type="match status" value="1"/>
</dbReference>
<gene>
    <name evidence="3" type="ORF">RM423_00405</name>
</gene>
<dbReference type="RefSeq" id="WP_311421007.1">
    <property type="nucleotide sequence ID" value="NZ_JAVREH010000001.1"/>
</dbReference>
<dbReference type="SMART" id="SM00642">
    <property type="entry name" value="Aamy"/>
    <property type="match status" value="1"/>
</dbReference>
<proteinExistence type="inferred from homology"/>
<comment type="similarity">
    <text evidence="1">Belongs to the glycosyl hydrolase 13 family.</text>
</comment>
<feature type="domain" description="Glycosyl hydrolase family 13 catalytic" evidence="2">
    <location>
        <begin position="15"/>
        <end position="416"/>
    </location>
</feature>
<organism evidence="3 4">
    <name type="scientific">Jatrophihabitans lederbergiae</name>
    <dbReference type="NCBI Taxonomy" id="3075547"/>
    <lineage>
        <taxon>Bacteria</taxon>
        <taxon>Bacillati</taxon>
        <taxon>Actinomycetota</taxon>
        <taxon>Actinomycetes</taxon>
        <taxon>Jatrophihabitantales</taxon>
        <taxon>Jatrophihabitantaceae</taxon>
        <taxon>Jatrophihabitans</taxon>
    </lineage>
</organism>